<proteinExistence type="predicted"/>
<accession>A0A4R3VFY9</accession>
<organism evidence="1 2">
    <name type="scientific">Roseateles saccharophilus</name>
    <name type="common">Pseudomonas saccharophila</name>
    <dbReference type="NCBI Taxonomy" id="304"/>
    <lineage>
        <taxon>Bacteria</taxon>
        <taxon>Pseudomonadati</taxon>
        <taxon>Pseudomonadota</taxon>
        <taxon>Betaproteobacteria</taxon>
        <taxon>Burkholderiales</taxon>
        <taxon>Sphaerotilaceae</taxon>
        <taxon>Roseateles</taxon>
    </lineage>
</organism>
<name>A0A4R3VFY9_ROSSA</name>
<dbReference type="EMBL" id="SMBU01000001">
    <property type="protein sequence ID" value="TCV04337.1"/>
    <property type="molecule type" value="Genomic_DNA"/>
</dbReference>
<keyword evidence="2" id="KW-1185">Reference proteome</keyword>
<dbReference type="AlphaFoldDB" id="A0A4R3VFY9"/>
<protein>
    <submittedName>
        <fullName evidence="1">Uncharacterized protein</fullName>
    </submittedName>
</protein>
<sequence>MTTPPDFIEVCRALVERFQASPRVQRGETGSGADLAMKDSWGICISRHPEWADACEP</sequence>
<evidence type="ECO:0000313" key="1">
    <source>
        <dbReference type="EMBL" id="TCV04337.1"/>
    </source>
</evidence>
<comment type="caution">
    <text evidence="1">The sequence shown here is derived from an EMBL/GenBank/DDBJ whole genome shotgun (WGS) entry which is preliminary data.</text>
</comment>
<dbReference type="RefSeq" id="WP_165917425.1">
    <property type="nucleotide sequence ID" value="NZ_CBCSGL010000007.1"/>
</dbReference>
<dbReference type="Proteomes" id="UP000295110">
    <property type="component" value="Unassembled WGS sequence"/>
</dbReference>
<gene>
    <name evidence="1" type="ORF">EV671_100192</name>
</gene>
<evidence type="ECO:0000313" key="2">
    <source>
        <dbReference type="Proteomes" id="UP000295110"/>
    </source>
</evidence>
<reference evidence="1 2" key="1">
    <citation type="submission" date="2019-03" db="EMBL/GenBank/DDBJ databases">
        <title>Genomic Encyclopedia of Type Strains, Phase IV (KMG-IV): sequencing the most valuable type-strain genomes for metagenomic binning, comparative biology and taxonomic classification.</title>
        <authorList>
            <person name="Goeker M."/>
        </authorList>
    </citation>
    <scope>NUCLEOTIDE SEQUENCE [LARGE SCALE GENOMIC DNA]</scope>
    <source>
        <strain evidence="1 2">DSM 654</strain>
    </source>
</reference>